<proteinExistence type="predicted"/>
<evidence type="ECO:0000256" key="4">
    <source>
        <dbReference type="ARBA" id="ARBA00023014"/>
    </source>
</evidence>
<keyword evidence="2" id="KW-0479">Metal-binding</keyword>
<dbReference type="SUPFAM" id="SSF50022">
    <property type="entry name" value="ISP domain"/>
    <property type="match status" value="1"/>
</dbReference>
<dbReference type="PANTHER" id="PTHR13847:SF274">
    <property type="entry name" value="RIESKE 2FE-2S IRON-SULFUR PROTEIN YHFW-RELATED"/>
    <property type="match status" value="1"/>
</dbReference>
<sequence length="501" mass="53527">MRSHWLDASPAIRTSGSKGPYEWHDVVVAGAGLTGLTTAVLLARAGKDVAVLEARSVGALATGNTTGKISLLQGNVLSRIREHQSDEMLRAYVEANQEGQAWLLRHLDEHDVPYQRRDAYTLATTDDGVAALRAELTAAQAAGLDVGWAQPTDLPFDITGAIRLADQAQINPMDVLQVLAEELLDRNGLIVEGVRVTGLGPRQQEYLTVETSAGEVHTYHLVLATGVPVLDRGGHFATLSAHRSYAATYRLPAGLAPPHGMHLSIDAPDRTLRGVPTADGEELLLVGGNDHLVGRPDSHAAAVDDLDAWVQQHYPGARRTHTWSAQDYRSIHQIPLVGALPHSEERILSATGYAKWGMTNAVAAALAITAQIHDHTPRWAETLNAHTTSAADVATGIKDNVLVGAQLATGWASAELTSLPHEAPLEGEGVVGQRHGRPLGVSTVDGTTCAVSAVCPHMGGILRWNDAELSWDCPLHASRFAPDGTRLEGPALHDLSRPREE</sequence>
<dbReference type="InterPro" id="IPR036922">
    <property type="entry name" value="Rieske_2Fe-2S_sf"/>
</dbReference>
<dbReference type="PANTHER" id="PTHR13847">
    <property type="entry name" value="SARCOSINE DEHYDROGENASE-RELATED"/>
    <property type="match status" value="1"/>
</dbReference>
<organism evidence="6 7">
    <name type="scientific">Nesterenkonia aethiopica</name>
    <dbReference type="NCBI Taxonomy" id="269144"/>
    <lineage>
        <taxon>Bacteria</taxon>
        <taxon>Bacillati</taxon>
        <taxon>Actinomycetota</taxon>
        <taxon>Actinomycetes</taxon>
        <taxon>Micrococcales</taxon>
        <taxon>Micrococcaceae</taxon>
        <taxon>Nesterenkonia</taxon>
    </lineage>
</organism>
<dbReference type="Pfam" id="PF00355">
    <property type="entry name" value="Rieske"/>
    <property type="match status" value="1"/>
</dbReference>
<dbReference type="EMBL" id="BAAAVT010000001">
    <property type="protein sequence ID" value="GAA3050618.1"/>
    <property type="molecule type" value="Genomic_DNA"/>
</dbReference>
<dbReference type="Gene3D" id="3.50.50.60">
    <property type="entry name" value="FAD/NAD(P)-binding domain"/>
    <property type="match status" value="1"/>
</dbReference>
<name>A0ABP6LRC1_9MICC</name>
<feature type="domain" description="Rieske" evidence="5">
    <location>
        <begin position="416"/>
        <end position="501"/>
    </location>
</feature>
<dbReference type="InterPro" id="IPR036188">
    <property type="entry name" value="FAD/NAD-bd_sf"/>
</dbReference>
<evidence type="ECO:0000256" key="2">
    <source>
        <dbReference type="ARBA" id="ARBA00022723"/>
    </source>
</evidence>
<dbReference type="PROSITE" id="PS51296">
    <property type="entry name" value="RIESKE"/>
    <property type="match status" value="1"/>
</dbReference>
<keyword evidence="7" id="KW-1185">Reference proteome</keyword>
<protein>
    <submittedName>
        <fullName evidence="6">FAD-dependent oxidoreductase</fullName>
    </submittedName>
</protein>
<evidence type="ECO:0000256" key="3">
    <source>
        <dbReference type="ARBA" id="ARBA00023004"/>
    </source>
</evidence>
<accession>A0ABP6LRC1</accession>
<gene>
    <name evidence="6" type="ORF">GCM10010529_00840</name>
</gene>
<reference evidence="7" key="1">
    <citation type="journal article" date="2019" name="Int. J. Syst. Evol. Microbiol.">
        <title>The Global Catalogue of Microorganisms (GCM) 10K type strain sequencing project: providing services to taxonomists for standard genome sequencing and annotation.</title>
        <authorList>
            <consortium name="The Broad Institute Genomics Platform"/>
            <consortium name="The Broad Institute Genome Sequencing Center for Infectious Disease"/>
            <person name="Wu L."/>
            <person name="Ma J."/>
        </authorList>
    </citation>
    <scope>NUCLEOTIDE SEQUENCE [LARGE SCALE GENOMIC DNA]</scope>
    <source>
        <strain evidence="7">JCM 14309</strain>
    </source>
</reference>
<dbReference type="Gene3D" id="3.30.9.10">
    <property type="entry name" value="D-Amino Acid Oxidase, subunit A, domain 2"/>
    <property type="match status" value="1"/>
</dbReference>
<keyword evidence="3" id="KW-0408">Iron</keyword>
<dbReference type="Gene3D" id="2.102.10.10">
    <property type="entry name" value="Rieske [2Fe-2S] iron-sulphur domain"/>
    <property type="match status" value="1"/>
</dbReference>
<dbReference type="SUPFAM" id="SSF51905">
    <property type="entry name" value="FAD/NAD(P)-binding domain"/>
    <property type="match status" value="1"/>
</dbReference>
<dbReference type="InterPro" id="IPR006076">
    <property type="entry name" value="FAD-dep_OxRdtase"/>
</dbReference>
<evidence type="ECO:0000313" key="6">
    <source>
        <dbReference type="EMBL" id="GAA3050618.1"/>
    </source>
</evidence>
<keyword evidence="4" id="KW-0411">Iron-sulfur</keyword>
<evidence type="ECO:0000256" key="1">
    <source>
        <dbReference type="ARBA" id="ARBA00022714"/>
    </source>
</evidence>
<dbReference type="InterPro" id="IPR017941">
    <property type="entry name" value="Rieske_2Fe-2S"/>
</dbReference>
<evidence type="ECO:0000259" key="5">
    <source>
        <dbReference type="PROSITE" id="PS51296"/>
    </source>
</evidence>
<dbReference type="Proteomes" id="UP001500236">
    <property type="component" value="Unassembled WGS sequence"/>
</dbReference>
<evidence type="ECO:0000313" key="7">
    <source>
        <dbReference type="Proteomes" id="UP001500236"/>
    </source>
</evidence>
<dbReference type="Pfam" id="PF01266">
    <property type="entry name" value="DAO"/>
    <property type="match status" value="1"/>
</dbReference>
<comment type="caution">
    <text evidence="6">The sequence shown here is derived from an EMBL/GenBank/DDBJ whole genome shotgun (WGS) entry which is preliminary data.</text>
</comment>
<keyword evidence="1" id="KW-0001">2Fe-2S</keyword>